<proteinExistence type="predicted"/>
<keyword evidence="1" id="KW-0175">Coiled coil</keyword>
<dbReference type="InterPro" id="IPR058935">
    <property type="entry name" value="At4g15545-like_C"/>
</dbReference>
<dbReference type="InterPro" id="IPR058936">
    <property type="entry name" value="At4g15545-like"/>
</dbReference>
<keyword evidence="6" id="KW-1185">Reference proteome</keyword>
<protein>
    <recommendedName>
        <fullName evidence="4">At4g15545-like C-terminal domain-containing protein</fullName>
    </recommendedName>
</protein>
<feature type="compositionally biased region" description="Polar residues" evidence="2">
    <location>
        <begin position="310"/>
        <end position="320"/>
    </location>
</feature>
<evidence type="ECO:0000313" key="6">
    <source>
        <dbReference type="Proteomes" id="UP000694251"/>
    </source>
</evidence>
<dbReference type="AlphaFoldDB" id="A0A8T2CCN6"/>
<dbReference type="Proteomes" id="UP000694251">
    <property type="component" value="Chromosome 6"/>
</dbReference>
<name>A0A8T2CCN6_ARASU</name>
<feature type="chain" id="PRO_5035888492" description="At4g15545-like C-terminal domain-containing protein" evidence="3">
    <location>
        <begin position="20"/>
        <end position="416"/>
    </location>
</feature>
<dbReference type="PANTHER" id="PTHR47383">
    <property type="entry name" value="OS03G0659800 PROTEIN"/>
    <property type="match status" value="1"/>
</dbReference>
<keyword evidence="3" id="KW-0732">Signal</keyword>
<dbReference type="PANTHER" id="PTHR47383:SF8">
    <property type="entry name" value="OS01G0768300 PROTEIN"/>
    <property type="match status" value="1"/>
</dbReference>
<evidence type="ECO:0000256" key="3">
    <source>
        <dbReference type="SAM" id="SignalP"/>
    </source>
</evidence>
<dbReference type="EMBL" id="JAEFBJ010000006">
    <property type="protein sequence ID" value="KAG7597257.1"/>
    <property type="molecule type" value="Genomic_DNA"/>
</dbReference>
<feature type="coiled-coil region" evidence="1">
    <location>
        <begin position="114"/>
        <end position="155"/>
    </location>
</feature>
<evidence type="ECO:0000256" key="2">
    <source>
        <dbReference type="SAM" id="MobiDB-lite"/>
    </source>
</evidence>
<comment type="caution">
    <text evidence="5">The sequence shown here is derived from an EMBL/GenBank/DDBJ whole genome shotgun (WGS) entry which is preliminary data.</text>
</comment>
<evidence type="ECO:0000259" key="4">
    <source>
        <dbReference type="Pfam" id="PF25972"/>
    </source>
</evidence>
<dbReference type="OrthoDB" id="5599468at2759"/>
<evidence type="ECO:0000256" key="1">
    <source>
        <dbReference type="SAM" id="Coils"/>
    </source>
</evidence>
<feature type="domain" description="At4g15545-like C-terminal" evidence="4">
    <location>
        <begin position="348"/>
        <end position="414"/>
    </location>
</feature>
<gene>
    <name evidence="5" type="ORF">ISN44_As06g016450</name>
</gene>
<reference evidence="5 6" key="1">
    <citation type="submission" date="2020-12" db="EMBL/GenBank/DDBJ databases">
        <title>Concerted genomic and epigenomic changes stabilize Arabidopsis allopolyploids.</title>
        <authorList>
            <person name="Chen Z."/>
        </authorList>
    </citation>
    <scope>NUCLEOTIDE SEQUENCE [LARGE SCALE GENOMIC DNA]</scope>
    <source>
        <strain evidence="5">As9502</strain>
        <tissue evidence="5">Leaf</tissue>
    </source>
</reference>
<accession>A0A8T2CCN6</accession>
<feature type="region of interest" description="Disordered" evidence="2">
    <location>
        <begin position="295"/>
        <end position="349"/>
    </location>
</feature>
<organism evidence="5 6">
    <name type="scientific">Arabidopsis suecica</name>
    <name type="common">Swedish thale-cress</name>
    <name type="synonym">Cardaminopsis suecica</name>
    <dbReference type="NCBI Taxonomy" id="45249"/>
    <lineage>
        <taxon>Eukaryota</taxon>
        <taxon>Viridiplantae</taxon>
        <taxon>Streptophyta</taxon>
        <taxon>Embryophyta</taxon>
        <taxon>Tracheophyta</taxon>
        <taxon>Spermatophyta</taxon>
        <taxon>Magnoliopsida</taxon>
        <taxon>eudicotyledons</taxon>
        <taxon>Gunneridae</taxon>
        <taxon>Pentapetalae</taxon>
        <taxon>rosids</taxon>
        <taxon>malvids</taxon>
        <taxon>Brassicales</taxon>
        <taxon>Brassicaceae</taxon>
        <taxon>Camelineae</taxon>
        <taxon>Arabidopsis</taxon>
    </lineage>
</organism>
<evidence type="ECO:0000313" key="5">
    <source>
        <dbReference type="EMBL" id="KAG7597257.1"/>
    </source>
</evidence>
<feature type="compositionally biased region" description="Low complexity" evidence="2">
    <location>
        <begin position="326"/>
        <end position="338"/>
    </location>
</feature>
<feature type="signal peptide" evidence="3">
    <location>
        <begin position="1"/>
        <end position="19"/>
    </location>
</feature>
<sequence>MTSVKVFVFLTSLLQQLTGNRTIPELKTLIFSGLPSPKFGAQFLTIEDTPLSPAAKGTLGHSCGGEMGDDQLDFELPEEVLSVIPMDPFEQLDLARKITSMAIASRVSNLDSEVVELRQKLLDKESVVRELEEKASRLERDCREADSRLKVVLEDNMNLTKEKDSLAMTVTKLTRDLAKLETFKRQLIKSLSDESGPQTEPVDIRTCDHSVPKGTASISNSQLKDMSCFGLPVSYLSFNHAAERTNAHTINHAYSGSTDMNNPIVEASKYTGNKFSMTPYISPRLTPTATPKIISTSVSPRGYSAAGSPKRTSGAVSPTKATLWYPSSQQSSAANSPPRNRTLPARTPRMDGKEFFRQARSRLSYEQFSSFLANIKELNAQKQTREETLRKADEIFGEDNKDLYLSFQGLLNRNMR</sequence>
<dbReference type="Pfam" id="PF25972">
    <property type="entry name" value="At4g15545_C"/>
    <property type="match status" value="1"/>
</dbReference>